<reference evidence="9 10" key="1">
    <citation type="journal article" date="2008" name="Nature">
        <title>The genome of the choanoflagellate Monosiga brevicollis and the origin of metazoans.</title>
        <authorList>
            <consortium name="JGI Sequencing"/>
            <person name="King N."/>
            <person name="Westbrook M.J."/>
            <person name="Young S.L."/>
            <person name="Kuo A."/>
            <person name="Abedin M."/>
            <person name="Chapman J."/>
            <person name="Fairclough S."/>
            <person name="Hellsten U."/>
            <person name="Isogai Y."/>
            <person name="Letunic I."/>
            <person name="Marr M."/>
            <person name="Pincus D."/>
            <person name="Putnam N."/>
            <person name="Rokas A."/>
            <person name="Wright K.J."/>
            <person name="Zuzow R."/>
            <person name="Dirks W."/>
            <person name="Good M."/>
            <person name="Goodstein D."/>
            <person name="Lemons D."/>
            <person name="Li W."/>
            <person name="Lyons J.B."/>
            <person name="Morris A."/>
            <person name="Nichols S."/>
            <person name="Richter D.J."/>
            <person name="Salamov A."/>
            <person name="Bork P."/>
            <person name="Lim W.A."/>
            <person name="Manning G."/>
            <person name="Miller W.T."/>
            <person name="McGinnis W."/>
            <person name="Shapiro H."/>
            <person name="Tjian R."/>
            <person name="Grigoriev I.V."/>
            <person name="Rokhsar D."/>
        </authorList>
    </citation>
    <scope>NUCLEOTIDE SEQUENCE [LARGE SCALE GENOMIC DNA]</scope>
    <source>
        <strain evidence="10">MX1 / ATCC 50154</strain>
    </source>
</reference>
<dbReference type="KEGG" id="mbr:MONBRDRAFT_38239"/>
<evidence type="ECO:0000256" key="3">
    <source>
        <dbReference type="ARBA" id="ARBA00022801"/>
    </source>
</evidence>
<dbReference type="eggNOG" id="KOG0342">
    <property type="taxonomic scope" value="Eukaryota"/>
</dbReference>
<dbReference type="RefSeq" id="XP_001748307.1">
    <property type="nucleotide sequence ID" value="XM_001748255.1"/>
</dbReference>
<evidence type="ECO:0000313" key="9">
    <source>
        <dbReference type="EMBL" id="EDQ86762.1"/>
    </source>
</evidence>
<dbReference type="Proteomes" id="UP000001357">
    <property type="component" value="Unassembled WGS sequence"/>
</dbReference>
<organism evidence="9 10">
    <name type="scientific">Monosiga brevicollis</name>
    <name type="common">Choanoflagellate</name>
    <dbReference type="NCBI Taxonomy" id="81824"/>
    <lineage>
        <taxon>Eukaryota</taxon>
        <taxon>Choanoflagellata</taxon>
        <taxon>Craspedida</taxon>
        <taxon>Salpingoecidae</taxon>
        <taxon>Monosiga</taxon>
    </lineage>
</organism>
<keyword evidence="3" id="KW-0378">Hydrolase</keyword>
<dbReference type="InterPro" id="IPR001650">
    <property type="entry name" value="Helicase_C-like"/>
</dbReference>
<dbReference type="Gene3D" id="3.40.50.300">
    <property type="entry name" value="P-loop containing nucleotide triphosphate hydrolases"/>
    <property type="match status" value="2"/>
</dbReference>
<dbReference type="SUPFAM" id="SSF52540">
    <property type="entry name" value="P-loop containing nucleoside triphosphate hydrolases"/>
    <property type="match status" value="2"/>
</dbReference>
<accession>A9V6N1</accession>
<dbReference type="InterPro" id="IPR050547">
    <property type="entry name" value="DEAD_box_RNA_helicases"/>
</dbReference>
<feature type="domain" description="Helicase C-terminal" evidence="8">
    <location>
        <begin position="450"/>
        <end position="619"/>
    </location>
</feature>
<dbReference type="AlphaFoldDB" id="A9V6N1"/>
<dbReference type="InParanoid" id="A9V6N1"/>
<name>A9V6N1_MONBE</name>
<dbReference type="PANTHER" id="PTHR47963">
    <property type="entry name" value="DEAD-BOX ATP-DEPENDENT RNA HELICASE 47, MITOCHONDRIAL"/>
    <property type="match status" value="1"/>
</dbReference>
<dbReference type="InterPro" id="IPR027417">
    <property type="entry name" value="P-loop_NTPase"/>
</dbReference>
<dbReference type="GO" id="GO:0005634">
    <property type="term" value="C:nucleus"/>
    <property type="evidence" value="ECO:0000318"/>
    <property type="project" value="GO_Central"/>
</dbReference>
<dbReference type="GO" id="GO:0003724">
    <property type="term" value="F:RNA helicase activity"/>
    <property type="evidence" value="ECO:0007669"/>
    <property type="project" value="UniProtKB-EC"/>
</dbReference>
<keyword evidence="2" id="KW-0547">Nucleotide-binding</keyword>
<dbReference type="STRING" id="81824.A9V6N1"/>
<keyword evidence="10" id="KW-1185">Reference proteome</keyword>
<evidence type="ECO:0000256" key="1">
    <source>
        <dbReference type="ARBA" id="ARBA00012552"/>
    </source>
</evidence>
<dbReference type="GeneID" id="5893645"/>
<evidence type="ECO:0000256" key="5">
    <source>
        <dbReference type="ARBA" id="ARBA00022840"/>
    </source>
</evidence>
<dbReference type="PANTHER" id="PTHR47963:SF8">
    <property type="entry name" value="ATP-DEPENDENT RNA HELICASE DEAD"/>
    <property type="match status" value="1"/>
</dbReference>
<feature type="compositionally biased region" description="Low complexity" evidence="6">
    <location>
        <begin position="37"/>
        <end position="48"/>
    </location>
</feature>
<dbReference type="GO" id="GO:0042254">
    <property type="term" value="P:ribosome biogenesis"/>
    <property type="evidence" value="ECO:0000318"/>
    <property type="project" value="GO_Central"/>
</dbReference>
<feature type="region of interest" description="Disordered" evidence="6">
    <location>
        <begin position="36"/>
        <end position="57"/>
    </location>
</feature>
<dbReference type="InterPro" id="IPR014001">
    <property type="entry name" value="Helicase_ATP-bd"/>
</dbReference>
<proteinExistence type="predicted"/>
<dbReference type="GO" id="GO:0016787">
    <property type="term" value="F:hydrolase activity"/>
    <property type="evidence" value="ECO:0007669"/>
    <property type="project" value="UniProtKB-KW"/>
</dbReference>
<keyword evidence="5" id="KW-0067">ATP-binding</keyword>
<feature type="domain" description="Helicase ATP-binding" evidence="7">
    <location>
        <begin position="209"/>
        <end position="397"/>
    </location>
</feature>
<evidence type="ECO:0000256" key="2">
    <source>
        <dbReference type="ARBA" id="ARBA00022741"/>
    </source>
</evidence>
<sequence>MAAPSAGMGMGMGSAWLCLRGQTWRKCVNAAALKNNSTRSSGVGQQRRSSSHVLRTAASAAPSRAVALWRRRLDLRSDLSSLSAGQQQQPQQQKRTILNRTGAVAWPARRWHSSSARLESSEPDELAAFTRTAMEPSDVTAALVAKEDRAESGSSEPSHFEGDGLQASEAQSRPPPHAKGFGIQLHNAMHSALARLGIHRATDVQRRAVSKIAEGVDVLITSETGTGKTLAYLLPALARVIANDFRAHQVLILVPTRELAVQVYQLTHELLKDVRGIKAGKAINCLARGLLGENKQLSERHPFLQEIDMCILDEVDHLLDPLSSTASQRQKMRRQKHPRPASQVLDRVYFGREVKYTEERDDLEPLRRTVQLVGASATLGQRVKRELRHKRWTRSYEMVKCSEKMLAMPTSIVHTVMSRYDMEQVGRSFGPNMSAEAVEAAQAMPSSNELLEDVLAVLRSARPASALLFVPTSVPIADVVAMIASQAVDPSRPDSALRFSAVALYAHVHLVKPTEAEQGRQILLQRVAAATPDAPLIVVANMDAVRGLDLPGVELGLLVGTPRDSVDYLHIAGRVGRNQRRGVVTTIAYNLHQGARIQRLAKQLDLKLLHMRIDENALPQA</sequence>
<dbReference type="GO" id="GO:0005524">
    <property type="term" value="F:ATP binding"/>
    <property type="evidence" value="ECO:0007669"/>
    <property type="project" value="UniProtKB-KW"/>
</dbReference>
<keyword evidence="4" id="KW-0347">Helicase</keyword>
<dbReference type="EMBL" id="CH991563">
    <property type="protein sequence ID" value="EDQ86762.1"/>
    <property type="molecule type" value="Genomic_DNA"/>
</dbReference>
<evidence type="ECO:0000259" key="8">
    <source>
        <dbReference type="PROSITE" id="PS51194"/>
    </source>
</evidence>
<dbReference type="PROSITE" id="PS51192">
    <property type="entry name" value="HELICASE_ATP_BIND_1"/>
    <property type="match status" value="1"/>
</dbReference>
<feature type="region of interest" description="Disordered" evidence="6">
    <location>
        <begin position="145"/>
        <end position="182"/>
    </location>
</feature>
<evidence type="ECO:0000313" key="10">
    <source>
        <dbReference type="Proteomes" id="UP000001357"/>
    </source>
</evidence>
<dbReference type="EC" id="3.6.4.13" evidence="1"/>
<gene>
    <name evidence="9" type="ORF">MONBRDRAFT_38239</name>
</gene>
<dbReference type="SMART" id="SM00487">
    <property type="entry name" value="DEXDc"/>
    <property type="match status" value="1"/>
</dbReference>
<dbReference type="OMA" id="WPARRWH"/>
<dbReference type="PROSITE" id="PS51194">
    <property type="entry name" value="HELICASE_CTER"/>
    <property type="match status" value="1"/>
</dbReference>
<evidence type="ECO:0000256" key="4">
    <source>
        <dbReference type="ARBA" id="ARBA00022806"/>
    </source>
</evidence>
<dbReference type="GO" id="GO:0003676">
    <property type="term" value="F:nucleic acid binding"/>
    <property type="evidence" value="ECO:0007669"/>
    <property type="project" value="InterPro"/>
</dbReference>
<evidence type="ECO:0000256" key="6">
    <source>
        <dbReference type="SAM" id="MobiDB-lite"/>
    </source>
</evidence>
<evidence type="ECO:0000259" key="7">
    <source>
        <dbReference type="PROSITE" id="PS51192"/>
    </source>
</evidence>
<protein>
    <recommendedName>
        <fullName evidence="1">RNA helicase</fullName>
        <ecNumber evidence="1">3.6.4.13</ecNumber>
    </recommendedName>
</protein>
<dbReference type="Pfam" id="PF00270">
    <property type="entry name" value="DEAD"/>
    <property type="match status" value="1"/>
</dbReference>
<dbReference type="InterPro" id="IPR011545">
    <property type="entry name" value="DEAD/DEAH_box_helicase_dom"/>
</dbReference>